<comment type="caution">
    <text evidence="1">The sequence shown here is derived from an EMBL/GenBank/DDBJ whole genome shotgun (WGS) entry which is preliminary data.</text>
</comment>
<sequence>MDDRIIVVLFMACIFTINVITIVISVIWYSSSNSVSNILRRERIERVNAAWDTVYGQASSEVSTTDAGSSVGIAGQEDEAGIVVSRIQVLTTAPPGVSGNGATPKVNYEARAAEAHCFWACSFRIEAFGNAGILAVAISRLVPSPLLLW</sequence>
<accession>A0ACC3MFP3</accession>
<evidence type="ECO:0000313" key="2">
    <source>
        <dbReference type="Proteomes" id="UP001281147"/>
    </source>
</evidence>
<keyword evidence="2" id="KW-1185">Reference proteome</keyword>
<gene>
    <name evidence="1" type="ORF">LTR37_019300</name>
</gene>
<reference evidence="1" key="1">
    <citation type="submission" date="2023-07" db="EMBL/GenBank/DDBJ databases">
        <title>Black Yeasts Isolated from many extreme environments.</title>
        <authorList>
            <person name="Coleine C."/>
            <person name="Stajich J.E."/>
            <person name="Selbmann L."/>
        </authorList>
    </citation>
    <scope>NUCLEOTIDE SEQUENCE</scope>
    <source>
        <strain evidence="1">CCFEE 5714</strain>
    </source>
</reference>
<protein>
    <submittedName>
        <fullName evidence="1">Uncharacterized protein</fullName>
    </submittedName>
</protein>
<evidence type="ECO:0000313" key="1">
    <source>
        <dbReference type="EMBL" id="KAK3686946.1"/>
    </source>
</evidence>
<proteinExistence type="predicted"/>
<name>A0ACC3MFP3_9PEZI</name>
<organism evidence="1 2">
    <name type="scientific">Vermiconidia calcicola</name>
    <dbReference type="NCBI Taxonomy" id="1690605"/>
    <lineage>
        <taxon>Eukaryota</taxon>
        <taxon>Fungi</taxon>
        <taxon>Dikarya</taxon>
        <taxon>Ascomycota</taxon>
        <taxon>Pezizomycotina</taxon>
        <taxon>Dothideomycetes</taxon>
        <taxon>Dothideomycetidae</taxon>
        <taxon>Mycosphaerellales</taxon>
        <taxon>Extremaceae</taxon>
        <taxon>Vermiconidia</taxon>
    </lineage>
</organism>
<dbReference type="Proteomes" id="UP001281147">
    <property type="component" value="Unassembled WGS sequence"/>
</dbReference>
<dbReference type="EMBL" id="JAUTXU010000294">
    <property type="protein sequence ID" value="KAK3686946.1"/>
    <property type="molecule type" value="Genomic_DNA"/>
</dbReference>